<dbReference type="InterPro" id="IPR006311">
    <property type="entry name" value="TAT_signal"/>
</dbReference>
<feature type="compositionally biased region" description="Gly residues" evidence="1">
    <location>
        <begin position="166"/>
        <end position="183"/>
    </location>
</feature>
<reference evidence="4 5" key="1">
    <citation type="submission" date="2019-12" db="EMBL/GenBank/DDBJ databases">
        <title>Genome sequence of Streptomyces bambusae.</title>
        <authorList>
            <person name="Bansal K."/>
            <person name="Choksket S."/>
            <person name="Korpole S."/>
            <person name="Patil P.B."/>
        </authorList>
    </citation>
    <scope>NUCLEOTIDE SEQUENCE [LARGE SCALE GENOMIC DNA]</scope>
    <source>
        <strain evidence="4 5">SK60</strain>
    </source>
</reference>
<protein>
    <submittedName>
        <fullName evidence="4">Uncharacterized protein</fullName>
    </submittedName>
</protein>
<comment type="caution">
    <text evidence="4">The sequence shown here is derived from an EMBL/GenBank/DDBJ whole genome shotgun (WGS) entry which is preliminary data.</text>
</comment>
<keyword evidence="3" id="KW-0732">Signal</keyword>
<evidence type="ECO:0000256" key="2">
    <source>
        <dbReference type="SAM" id="Phobius"/>
    </source>
</evidence>
<feature type="compositionally biased region" description="Basic and acidic residues" evidence="1">
    <location>
        <begin position="144"/>
        <end position="154"/>
    </location>
</feature>
<keyword evidence="2" id="KW-0472">Membrane</keyword>
<dbReference type="EMBL" id="WTFF01000138">
    <property type="protein sequence ID" value="MBW5484049.1"/>
    <property type="molecule type" value="Genomic_DNA"/>
</dbReference>
<keyword evidence="2" id="KW-0812">Transmembrane</keyword>
<accession>A0ABS6Z8F4</accession>
<evidence type="ECO:0000256" key="1">
    <source>
        <dbReference type="SAM" id="MobiDB-lite"/>
    </source>
</evidence>
<dbReference type="PROSITE" id="PS51318">
    <property type="entry name" value="TAT"/>
    <property type="match status" value="1"/>
</dbReference>
<feature type="chain" id="PRO_5045523938" evidence="3">
    <location>
        <begin position="32"/>
        <end position="242"/>
    </location>
</feature>
<dbReference type="Proteomes" id="UP000812013">
    <property type="component" value="Unassembled WGS sequence"/>
</dbReference>
<organism evidence="4 5">
    <name type="scientific">Streptomyces bambusae</name>
    <dbReference type="NCBI Taxonomy" id="1550616"/>
    <lineage>
        <taxon>Bacteria</taxon>
        <taxon>Bacillati</taxon>
        <taxon>Actinomycetota</taxon>
        <taxon>Actinomycetes</taxon>
        <taxon>Kitasatosporales</taxon>
        <taxon>Streptomycetaceae</taxon>
        <taxon>Streptomyces</taxon>
    </lineage>
</organism>
<evidence type="ECO:0000313" key="4">
    <source>
        <dbReference type="EMBL" id="MBW5484049.1"/>
    </source>
</evidence>
<sequence length="242" mass="22970">MNAVRRTLVRAAAVTACAGSLLALPAAAALAEGVPAAASAQAAAAKRTLVRSLALADGVSTANVYRVAHGAYEADIVTGGTRVSTVAGRAGAAAYGGTGSLHVALQPDGRVSSWTAVPADGTRPGADAGPASDTAPGTGTGMGGEHRKTADRTGRLAPAAEPGTGKATGTGASGADSGAGSGADSGRTVRAADTGTVGTLRLTNLADGPGDGVLLLAAGGGMAAVGAAGLGFAMLRRGRTES</sequence>
<gene>
    <name evidence="4" type="ORF">GPJ59_19725</name>
</gene>
<evidence type="ECO:0000256" key="3">
    <source>
        <dbReference type="SAM" id="SignalP"/>
    </source>
</evidence>
<dbReference type="RefSeq" id="WP_219668531.1">
    <property type="nucleotide sequence ID" value="NZ_WTFF01000138.1"/>
</dbReference>
<proteinExistence type="predicted"/>
<name>A0ABS6Z8F4_9ACTN</name>
<evidence type="ECO:0000313" key="5">
    <source>
        <dbReference type="Proteomes" id="UP000812013"/>
    </source>
</evidence>
<feature type="transmembrane region" description="Helical" evidence="2">
    <location>
        <begin position="213"/>
        <end position="235"/>
    </location>
</feature>
<keyword evidence="2" id="KW-1133">Transmembrane helix</keyword>
<feature type="signal peptide" evidence="3">
    <location>
        <begin position="1"/>
        <end position="31"/>
    </location>
</feature>
<feature type="region of interest" description="Disordered" evidence="1">
    <location>
        <begin position="115"/>
        <end position="190"/>
    </location>
</feature>
<keyword evidence="5" id="KW-1185">Reference proteome</keyword>